<dbReference type="EMBL" id="CAJGYM010000007">
    <property type="protein sequence ID" value="CAD6187747.1"/>
    <property type="molecule type" value="Genomic_DNA"/>
</dbReference>
<organism evidence="5 6">
    <name type="scientific">Caenorhabditis auriculariae</name>
    <dbReference type="NCBI Taxonomy" id="2777116"/>
    <lineage>
        <taxon>Eukaryota</taxon>
        <taxon>Metazoa</taxon>
        <taxon>Ecdysozoa</taxon>
        <taxon>Nematoda</taxon>
        <taxon>Chromadorea</taxon>
        <taxon>Rhabditida</taxon>
        <taxon>Rhabditina</taxon>
        <taxon>Rhabditomorpha</taxon>
        <taxon>Rhabditoidea</taxon>
        <taxon>Rhabditidae</taxon>
        <taxon>Peloderinae</taxon>
        <taxon>Caenorhabditis</taxon>
    </lineage>
</organism>
<sequence length="347" mass="38065">MSINHAAMNAQNDSFCIASEAGVKVFHSSPPVLSREIKAELVGNARLCCVLHRSNVVAFVGGGRGTNYPSNTAMVWDDDAKKVALEYTVPGGPILNLLMTPNRLIIVQDKKIHFFMFPDGNKPIRFEDTRFNPHGLAAVSIDELTGQQLAFPGFKIGSVRIMNLNSLNEFETLAPTTINAHLTEIAQIAMNNQGTLLATGSTKGTVIRVFETRTQRLLVELRRGNVQASLHCLSFSPCSTFLAASSDKGTIHVFRIRDTEESSQRQVLRQVGLVKGAADVAKISLEPRVLCCGFTNATSTSLQSLVVICANGTYHRYSFNADGHTQRESFESLKQLGDEQDFWTSIF</sequence>
<evidence type="ECO:0000256" key="2">
    <source>
        <dbReference type="ARBA" id="ARBA00022737"/>
    </source>
</evidence>
<accession>A0A8S1GWB5</accession>
<evidence type="ECO:0000256" key="3">
    <source>
        <dbReference type="ARBA" id="ARBA00023006"/>
    </source>
</evidence>
<keyword evidence="1" id="KW-0853">WD repeat</keyword>
<dbReference type="InterPro" id="IPR015943">
    <property type="entry name" value="WD40/YVTN_repeat-like_dom_sf"/>
</dbReference>
<keyword evidence="2" id="KW-0677">Repeat</keyword>
<name>A0A8S1GWB5_9PELO</name>
<keyword evidence="6" id="KW-1185">Reference proteome</keyword>
<comment type="caution">
    <text evidence="5">The sequence shown here is derived from an EMBL/GenBank/DDBJ whole genome shotgun (WGS) entry which is preliminary data.</text>
</comment>
<dbReference type="InterPro" id="IPR001680">
    <property type="entry name" value="WD40_rpt"/>
</dbReference>
<protein>
    <recommendedName>
        <fullName evidence="7">WD repeat domain phosphoinositide-interacting protein 4</fullName>
    </recommendedName>
</protein>
<evidence type="ECO:0008006" key="7">
    <source>
        <dbReference type="Google" id="ProtNLM"/>
    </source>
</evidence>
<reference evidence="5" key="1">
    <citation type="submission" date="2020-10" db="EMBL/GenBank/DDBJ databases">
        <authorList>
            <person name="Kikuchi T."/>
        </authorList>
    </citation>
    <scope>NUCLEOTIDE SEQUENCE</scope>
    <source>
        <strain evidence="5">NKZ352</strain>
    </source>
</reference>
<dbReference type="AlphaFoldDB" id="A0A8S1GWB5"/>
<dbReference type="Proteomes" id="UP000835052">
    <property type="component" value="Unassembled WGS sequence"/>
</dbReference>
<evidence type="ECO:0000256" key="4">
    <source>
        <dbReference type="ARBA" id="ARBA00025740"/>
    </source>
</evidence>
<gene>
    <name evidence="5" type="ORF">CAUJ_LOCUS3666</name>
</gene>
<dbReference type="InterPro" id="IPR036322">
    <property type="entry name" value="WD40_repeat_dom_sf"/>
</dbReference>
<dbReference type="SUPFAM" id="SSF50978">
    <property type="entry name" value="WD40 repeat-like"/>
    <property type="match status" value="1"/>
</dbReference>
<proteinExistence type="inferred from homology"/>
<dbReference type="Pfam" id="PF21032">
    <property type="entry name" value="PROPPIN"/>
    <property type="match status" value="1"/>
</dbReference>
<evidence type="ECO:0000313" key="6">
    <source>
        <dbReference type="Proteomes" id="UP000835052"/>
    </source>
</evidence>
<dbReference type="SMART" id="SM00320">
    <property type="entry name" value="WD40"/>
    <property type="match status" value="2"/>
</dbReference>
<dbReference type="GO" id="GO:0005737">
    <property type="term" value="C:cytoplasm"/>
    <property type="evidence" value="ECO:0007669"/>
    <property type="project" value="UniProtKB-ARBA"/>
</dbReference>
<evidence type="ECO:0000313" key="5">
    <source>
        <dbReference type="EMBL" id="CAD6187747.1"/>
    </source>
</evidence>
<dbReference type="GO" id="GO:0006914">
    <property type="term" value="P:autophagy"/>
    <property type="evidence" value="ECO:0007669"/>
    <property type="project" value="UniProtKB-KW"/>
</dbReference>
<comment type="similarity">
    <text evidence="4">Belongs to the WD repeat PROPPIN family.</text>
</comment>
<dbReference type="InterPro" id="IPR048720">
    <property type="entry name" value="PROPPIN"/>
</dbReference>
<keyword evidence="3" id="KW-0072">Autophagy</keyword>
<evidence type="ECO:0000256" key="1">
    <source>
        <dbReference type="ARBA" id="ARBA00022574"/>
    </source>
</evidence>
<dbReference type="OrthoDB" id="1667587at2759"/>
<dbReference type="Gene3D" id="2.130.10.10">
    <property type="entry name" value="YVTN repeat-like/Quinoprotein amine dehydrogenase"/>
    <property type="match status" value="1"/>
</dbReference>
<dbReference type="PANTHER" id="PTHR11227">
    <property type="entry name" value="WD-REPEAT PROTEIN INTERACTING WITH PHOSPHOINOSIDES WIPI -RELATED"/>
    <property type="match status" value="1"/>
</dbReference>